<name>A0A6A5WB62_9PLEO</name>
<reference evidence="2" key="1">
    <citation type="journal article" date="2020" name="Stud. Mycol.">
        <title>101 Dothideomycetes genomes: a test case for predicting lifestyles and emergence of pathogens.</title>
        <authorList>
            <person name="Haridas S."/>
            <person name="Albert R."/>
            <person name="Binder M."/>
            <person name="Bloem J."/>
            <person name="Labutti K."/>
            <person name="Salamov A."/>
            <person name="Andreopoulos B."/>
            <person name="Baker S."/>
            <person name="Barry K."/>
            <person name="Bills G."/>
            <person name="Bluhm B."/>
            <person name="Cannon C."/>
            <person name="Castanera R."/>
            <person name="Culley D."/>
            <person name="Daum C."/>
            <person name="Ezra D."/>
            <person name="Gonzalez J."/>
            <person name="Henrissat B."/>
            <person name="Kuo A."/>
            <person name="Liang C."/>
            <person name="Lipzen A."/>
            <person name="Lutzoni F."/>
            <person name="Magnuson J."/>
            <person name="Mondo S."/>
            <person name="Nolan M."/>
            <person name="Ohm R."/>
            <person name="Pangilinan J."/>
            <person name="Park H.-J."/>
            <person name="Ramirez L."/>
            <person name="Alfaro M."/>
            <person name="Sun H."/>
            <person name="Tritt A."/>
            <person name="Yoshinaga Y."/>
            <person name="Zwiers L.-H."/>
            <person name="Turgeon B."/>
            <person name="Goodwin S."/>
            <person name="Spatafora J."/>
            <person name="Crous P."/>
            <person name="Grigoriev I."/>
        </authorList>
    </citation>
    <scope>NUCLEOTIDE SEQUENCE</scope>
    <source>
        <strain evidence="2">CBS 123094</strain>
    </source>
</reference>
<protein>
    <submittedName>
        <fullName evidence="2">Uncharacterized protein</fullName>
    </submittedName>
</protein>
<dbReference type="Pfam" id="PF14388">
    <property type="entry name" value="DUF4419"/>
    <property type="match status" value="1"/>
</dbReference>
<evidence type="ECO:0000256" key="1">
    <source>
        <dbReference type="SAM" id="Phobius"/>
    </source>
</evidence>
<keyword evidence="1" id="KW-1133">Transmembrane helix</keyword>
<keyword evidence="3" id="KW-1185">Reference proteome</keyword>
<dbReference type="PANTHER" id="PTHR31252:SF11">
    <property type="entry name" value="DUF4419 DOMAIN-CONTAINING PROTEIN"/>
    <property type="match status" value="1"/>
</dbReference>
<dbReference type="InterPro" id="IPR025533">
    <property type="entry name" value="DUF4419"/>
</dbReference>
<feature type="transmembrane region" description="Helical" evidence="1">
    <location>
        <begin position="12"/>
        <end position="29"/>
    </location>
</feature>
<dbReference type="PANTHER" id="PTHR31252">
    <property type="entry name" value="DUF4419 DOMAIN-CONTAINING PROTEIN"/>
    <property type="match status" value="1"/>
</dbReference>
<keyword evidence="1" id="KW-0812">Transmembrane</keyword>
<evidence type="ECO:0000313" key="3">
    <source>
        <dbReference type="Proteomes" id="UP000799779"/>
    </source>
</evidence>
<dbReference type="EMBL" id="ML977602">
    <property type="protein sequence ID" value="KAF1998657.1"/>
    <property type="molecule type" value="Genomic_DNA"/>
</dbReference>
<dbReference type="Proteomes" id="UP000799779">
    <property type="component" value="Unassembled WGS sequence"/>
</dbReference>
<evidence type="ECO:0000313" key="2">
    <source>
        <dbReference type="EMBL" id="KAF1998657.1"/>
    </source>
</evidence>
<organism evidence="2 3">
    <name type="scientific">Amniculicola lignicola CBS 123094</name>
    <dbReference type="NCBI Taxonomy" id="1392246"/>
    <lineage>
        <taxon>Eukaryota</taxon>
        <taxon>Fungi</taxon>
        <taxon>Dikarya</taxon>
        <taxon>Ascomycota</taxon>
        <taxon>Pezizomycotina</taxon>
        <taxon>Dothideomycetes</taxon>
        <taxon>Pleosporomycetidae</taxon>
        <taxon>Pleosporales</taxon>
        <taxon>Amniculicolaceae</taxon>
        <taxon>Amniculicola</taxon>
    </lineage>
</organism>
<accession>A0A6A5WB62</accession>
<dbReference type="AlphaFoldDB" id="A0A6A5WB62"/>
<proteinExistence type="predicted"/>
<gene>
    <name evidence="2" type="ORF">P154DRAFT_523939</name>
</gene>
<keyword evidence="1" id="KW-0472">Membrane</keyword>
<dbReference type="OrthoDB" id="9978173at2759"/>
<sequence length="439" mass="49405">MAPSTTHRTPSILLLFLYFTTPLVAITIFPSNTAPREYKALSAQSTSPKALFTQSCPDEFATYTNASVLFSSSSGILTSKSTAVYPSSDSFVRGAIDAWAQHQHLVIRPEEVWFSVLVQMNFFMSKNSEVLRKMFVDHEGQEEILVEDYTWELVLGRFKTEIQQRVKTDWLLEWILPNFTTTTETDVMTANVLMMGLMKAYFKYVGGIICGLPSVTLLGEKKDWEKLLAKLDRLKDFGAEPTQYGNQLRPIFSRFVQTFDKPDDSEIRKFWNNIIHATPSNICGLPPYYLTGWLMGFYYWDIKGDALVQAQEDAYALDGIKYARRGIDNLPVGYAQAPFLMKDFPDEKTPRFQAYVLAGNIGKQINRGLPEGYAAALKRFNGSAVDESAPHSVLKPLSGWMIYGPGDHGVQVKHTDQKSRESVLLSNALDQCGAKSGTW</sequence>